<keyword evidence="2" id="KW-1003">Cell membrane</keyword>
<dbReference type="GeneID" id="108937834"/>
<evidence type="ECO:0000313" key="9">
    <source>
        <dbReference type="Proteomes" id="UP000694397"/>
    </source>
</evidence>
<dbReference type="GO" id="GO:0002376">
    <property type="term" value="P:immune system process"/>
    <property type="evidence" value="ECO:0007669"/>
    <property type="project" value="UniProtKB-KW"/>
</dbReference>
<dbReference type="GO" id="GO:0019767">
    <property type="term" value="F:IgE receptor activity"/>
    <property type="evidence" value="ECO:0007669"/>
    <property type="project" value="InterPro"/>
</dbReference>
<dbReference type="GO" id="GO:0032998">
    <property type="term" value="C:Fc-epsilon receptor I complex"/>
    <property type="evidence" value="ECO:0007669"/>
    <property type="project" value="InterPro"/>
</dbReference>
<evidence type="ECO:0000256" key="2">
    <source>
        <dbReference type="ARBA" id="ARBA00022475"/>
    </source>
</evidence>
<dbReference type="AlphaFoldDB" id="A0A8C9WHL3"/>
<dbReference type="OrthoDB" id="9941225at2759"/>
<keyword evidence="5" id="KW-1015">Disulfide bond</keyword>
<dbReference type="InterPro" id="IPR042340">
    <property type="entry name" value="FCER1G"/>
</dbReference>
<feature type="chain" id="PRO_5034978542" description="High affinity immunoglobulin epsilon receptor subunit gamma-like" evidence="7">
    <location>
        <begin position="21"/>
        <end position="96"/>
    </location>
</feature>
<keyword evidence="3" id="KW-0597">Phosphoprotein</keyword>
<evidence type="ECO:0000256" key="4">
    <source>
        <dbReference type="ARBA" id="ARBA00022859"/>
    </source>
</evidence>
<dbReference type="Pfam" id="PF11628">
    <property type="entry name" value="TCR_zetazeta"/>
    <property type="match status" value="1"/>
</dbReference>
<dbReference type="Ensembl" id="ENSSFOT00015041880.1">
    <property type="protein sequence ID" value="ENSSFOP00015074029.1"/>
    <property type="gene ID" value="ENSSFOG00015028331.1"/>
</dbReference>
<dbReference type="GeneTree" id="ENSGT01120000272152"/>
<keyword evidence="6" id="KW-0675">Receptor</keyword>
<evidence type="ECO:0000256" key="3">
    <source>
        <dbReference type="ARBA" id="ARBA00022553"/>
    </source>
</evidence>
<dbReference type="KEGG" id="sfm:108937834"/>
<proteinExistence type="predicted"/>
<name>A0A8C9WHL3_SCLFO</name>
<evidence type="ECO:0000256" key="6">
    <source>
        <dbReference type="ARBA" id="ARBA00023170"/>
    </source>
</evidence>
<evidence type="ECO:0000256" key="5">
    <source>
        <dbReference type="ARBA" id="ARBA00023157"/>
    </source>
</evidence>
<organism evidence="8 9">
    <name type="scientific">Scleropages formosus</name>
    <name type="common">Asian bonytongue</name>
    <name type="synonym">Osteoglossum formosum</name>
    <dbReference type="NCBI Taxonomy" id="113540"/>
    <lineage>
        <taxon>Eukaryota</taxon>
        <taxon>Metazoa</taxon>
        <taxon>Chordata</taxon>
        <taxon>Craniata</taxon>
        <taxon>Vertebrata</taxon>
        <taxon>Euteleostomi</taxon>
        <taxon>Actinopterygii</taxon>
        <taxon>Neopterygii</taxon>
        <taxon>Teleostei</taxon>
        <taxon>Osteoglossocephala</taxon>
        <taxon>Osteoglossomorpha</taxon>
        <taxon>Osteoglossiformes</taxon>
        <taxon>Osteoglossidae</taxon>
        <taxon>Scleropages</taxon>
    </lineage>
</organism>
<feature type="signal peptide" evidence="7">
    <location>
        <begin position="1"/>
        <end position="20"/>
    </location>
</feature>
<reference evidence="8" key="2">
    <citation type="submission" date="2025-08" db="UniProtKB">
        <authorList>
            <consortium name="Ensembl"/>
        </authorList>
    </citation>
    <scope>IDENTIFICATION</scope>
</reference>
<comment type="subcellular location">
    <subcellularLocation>
        <location evidence="1">Cell membrane</location>
        <topology evidence="1">Single-pass type I membrane protein</topology>
    </subcellularLocation>
</comment>
<dbReference type="Proteomes" id="UP000694397">
    <property type="component" value="Chromosome 1"/>
</dbReference>
<protein>
    <recommendedName>
        <fullName evidence="10">High affinity immunoglobulin epsilon receptor subunit gamma-like</fullName>
    </recommendedName>
</protein>
<keyword evidence="4" id="KW-0391">Immunity</keyword>
<evidence type="ECO:0000313" key="8">
    <source>
        <dbReference type="Ensembl" id="ENSSFOP00015074029.1"/>
    </source>
</evidence>
<gene>
    <name evidence="8" type="primary">LOC108937834</name>
</gene>
<dbReference type="InterPro" id="IPR021663">
    <property type="entry name" value="CD3_zeta/IgE_Fc_rcpt_gamma"/>
</dbReference>
<reference evidence="8 9" key="1">
    <citation type="submission" date="2019-04" db="EMBL/GenBank/DDBJ databases">
        <authorList>
            <consortium name="Wellcome Sanger Institute Data Sharing"/>
        </authorList>
    </citation>
    <scope>NUCLEOTIDE SEQUENCE [LARGE SCALE GENOMIC DNA]</scope>
</reference>
<evidence type="ECO:0008006" key="10">
    <source>
        <dbReference type="Google" id="ProtNLM"/>
    </source>
</evidence>
<keyword evidence="7" id="KW-0732">Signal</keyword>
<keyword evidence="2" id="KW-0472">Membrane</keyword>
<dbReference type="PANTHER" id="PTHR16803">
    <property type="entry name" value="HIGH AFFINITY IMMUNOGLOBULIN EPSILON RECEPTOR GAMMA-SUBUNIT"/>
    <property type="match status" value="1"/>
</dbReference>
<evidence type="ECO:0000256" key="1">
    <source>
        <dbReference type="ARBA" id="ARBA00004251"/>
    </source>
</evidence>
<sequence>MSRRSILIVILLLNFSGTDALEEAEVCYILDGILFLYGIILTVLYCRLKVRSSSGSVVWLSERPKKQGHEEGVYTGLTPHAQDTYETIDLQKKGNV</sequence>
<reference evidence="8" key="3">
    <citation type="submission" date="2025-09" db="UniProtKB">
        <authorList>
            <consortium name="Ensembl"/>
        </authorList>
    </citation>
    <scope>IDENTIFICATION</scope>
</reference>
<accession>A0A8C9WHL3</accession>
<dbReference type="PANTHER" id="PTHR16803:SF0">
    <property type="entry name" value="HIGH AFFINITY IMMUNOGLOBULIN EPSILON RECEPTOR SUBUNIT GAMMA"/>
    <property type="match status" value="1"/>
</dbReference>
<keyword evidence="9" id="KW-1185">Reference proteome</keyword>
<dbReference type="RefSeq" id="XP_029111040.1">
    <property type="nucleotide sequence ID" value="XM_029255207.1"/>
</dbReference>
<evidence type="ECO:0000256" key="7">
    <source>
        <dbReference type="SAM" id="SignalP"/>
    </source>
</evidence>